<feature type="transmembrane region" description="Helical" evidence="6">
    <location>
        <begin position="142"/>
        <end position="164"/>
    </location>
</feature>
<feature type="transmembrane region" description="Helical" evidence="6">
    <location>
        <begin position="72"/>
        <end position="93"/>
    </location>
</feature>
<feature type="transmembrane region" description="Helical" evidence="6">
    <location>
        <begin position="114"/>
        <end position="136"/>
    </location>
</feature>
<evidence type="ECO:0000313" key="8">
    <source>
        <dbReference type="Proteomes" id="UP001055039"/>
    </source>
</evidence>
<evidence type="ECO:0000256" key="1">
    <source>
        <dbReference type="ARBA" id="ARBA00004651"/>
    </source>
</evidence>
<organism evidence="7 8">
    <name type="scientific">Methylorubrum aminovorans</name>
    <dbReference type="NCBI Taxonomy" id="269069"/>
    <lineage>
        <taxon>Bacteria</taxon>
        <taxon>Pseudomonadati</taxon>
        <taxon>Pseudomonadota</taxon>
        <taxon>Alphaproteobacteria</taxon>
        <taxon>Hyphomicrobiales</taxon>
        <taxon>Methylobacteriaceae</taxon>
        <taxon>Methylorubrum</taxon>
    </lineage>
</organism>
<evidence type="ECO:0000256" key="2">
    <source>
        <dbReference type="ARBA" id="ARBA00022475"/>
    </source>
</evidence>
<reference evidence="7" key="1">
    <citation type="journal article" date="2021" name="Front. Microbiol.">
        <title>Comprehensive Comparative Genomics and Phenotyping of Methylobacterium Species.</title>
        <authorList>
            <person name="Alessa O."/>
            <person name="Ogura Y."/>
            <person name="Fujitani Y."/>
            <person name="Takami H."/>
            <person name="Hayashi T."/>
            <person name="Sahin N."/>
            <person name="Tani A."/>
        </authorList>
    </citation>
    <scope>NUCLEOTIDE SEQUENCE</scope>
    <source>
        <strain evidence="7">NBRC 15686</strain>
    </source>
</reference>
<reference evidence="7" key="2">
    <citation type="submission" date="2021-08" db="EMBL/GenBank/DDBJ databases">
        <authorList>
            <person name="Tani A."/>
            <person name="Ola A."/>
            <person name="Ogura Y."/>
            <person name="Katsura K."/>
            <person name="Hayashi T."/>
        </authorList>
    </citation>
    <scope>NUCLEOTIDE SEQUENCE</scope>
    <source>
        <strain evidence="7">NBRC 15686</strain>
    </source>
</reference>
<keyword evidence="4 6" id="KW-1133">Transmembrane helix</keyword>
<evidence type="ECO:0000256" key="3">
    <source>
        <dbReference type="ARBA" id="ARBA00022692"/>
    </source>
</evidence>
<name>A0ABQ4UBX5_9HYPH</name>
<feature type="transmembrane region" description="Helical" evidence="6">
    <location>
        <begin position="200"/>
        <end position="223"/>
    </location>
</feature>
<dbReference type="InterPro" id="IPR050833">
    <property type="entry name" value="Poly_Biosynth_Transport"/>
</dbReference>
<dbReference type="RefSeq" id="WP_238223962.1">
    <property type="nucleotide sequence ID" value="NZ_BAAADH010000005.1"/>
</dbReference>
<dbReference type="PANTHER" id="PTHR30250:SF11">
    <property type="entry name" value="O-ANTIGEN TRANSPORTER-RELATED"/>
    <property type="match status" value="1"/>
</dbReference>
<keyword evidence="5 6" id="KW-0472">Membrane</keyword>
<feature type="transmembrane region" description="Helical" evidence="6">
    <location>
        <begin position="349"/>
        <end position="366"/>
    </location>
</feature>
<feature type="transmembrane region" description="Helical" evidence="6">
    <location>
        <begin position="176"/>
        <end position="194"/>
    </location>
</feature>
<keyword evidence="8" id="KW-1185">Reference proteome</keyword>
<evidence type="ECO:0000313" key="7">
    <source>
        <dbReference type="EMBL" id="GJE64534.1"/>
    </source>
</evidence>
<dbReference type="Proteomes" id="UP001055039">
    <property type="component" value="Unassembled WGS sequence"/>
</dbReference>
<dbReference type="EMBL" id="BPRC01000004">
    <property type="protein sequence ID" value="GJE64534.1"/>
    <property type="molecule type" value="Genomic_DNA"/>
</dbReference>
<accession>A0ABQ4UBX5</accession>
<proteinExistence type="predicted"/>
<feature type="transmembrane region" description="Helical" evidence="6">
    <location>
        <begin position="410"/>
        <end position="433"/>
    </location>
</feature>
<evidence type="ECO:0000256" key="4">
    <source>
        <dbReference type="ARBA" id="ARBA00022989"/>
    </source>
</evidence>
<comment type="subcellular location">
    <subcellularLocation>
        <location evidence="1">Cell membrane</location>
        <topology evidence="1">Multi-pass membrane protein</topology>
    </subcellularLocation>
</comment>
<comment type="caution">
    <text evidence="7">The sequence shown here is derived from an EMBL/GenBank/DDBJ whole genome shotgun (WGS) entry which is preliminary data.</text>
</comment>
<evidence type="ECO:0000256" key="5">
    <source>
        <dbReference type="ARBA" id="ARBA00023136"/>
    </source>
</evidence>
<feature type="transmembrane region" description="Helical" evidence="6">
    <location>
        <begin position="314"/>
        <end position="337"/>
    </location>
</feature>
<keyword evidence="2" id="KW-1003">Cell membrane</keyword>
<sequence length="446" mass="48079">MQDSRTDLLIDEPSRMRRLLFLRRLRAAWAGLGERGLVRGYVHLLGGSVTRLLLSLVYFISLTSALGLDDFGLFATSAAVGMVLSRLAAFGYGANMVAVSATRPRLLGRYLGSYAVWLAVSLPFCLGLALLVHWAFFPGQLLAYLTVVAVEVVVWRLIDLVAVINGGLGRYARSAAAYNIGFLARTLAALAFLGSSDHSLAAWGLAYAAANLTALLVVAATLLPRARLRLRRRSLLLRGRNALALAGAYVVSAGQGESDKVLVLALGGEANAGLFATCMRLVDLTAMPVRAFNVIMIRALLRDPAAMRGTWAKLVTEVGILIVSTAVFAVITLALQVWPSLLGREVAKAAPILPLLWAVPALRNLIEYQAELLYAWQRMFGLFWISSLLILLKSTLIAAVFWQFHGPAQWAGMINAVFLVAYLASSLGTYAFGRRGLGAADPRPLA</sequence>
<evidence type="ECO:0008006" key="9">
    <source>
        <dbReference type="Google" id="ProtNLM"/>
    </source>
</evidence>
<keyword evidence="3 6" id="KW-0812">Transmembrane</keyword>
<feature type="transmembrane region" description="Helical" evidence="6">
    <location>
        <begin position="378"/>
        <end position="404"/>
    </location>
</feature>
<gene>
    <name evidence="7" type="ORF">LNAOJCKE_1740</name>
</gene>
<evidence type="ECO:0000256" key="6">
    <source>
        <dbReference type="SAM" id="Phobius"/>
    </source>
</evidence>
<dbReference type="PANTHER" id="PTHR30250">
    <property type="entry name" value="PST FAMILY PREDICTED COLANIC ACID TRANSPORTER"/>
    <property type="match status" value="1"/>
</dbReference>
<feature type="transmembrane region" description="Helical" evidence="6">
    <location>
        <begin position="41"/>
        <end position="60"/>
    </location>
</feature>
<protein>
    <recommendedName>
        <fullName evidence="9">Polysaccharide biosynthesis protein</fullName>
    </recommendedName>
</protein>